<evidence type="ECO:0000313" key="3">
    <source>
        <dbReference type="Proteomes" id="UP000078561"/>
    </source>
</evidence>
<dbReference type="AlphaFoldDB" id="A0A168KK62"/>
<evidence type="ECO:0000313" key="2">
    <source>
        <dbReference type="EMBL" id="SAL94811.1"/>
    </source>
</evidence>
<proteinExistence type="predicted"/>
<dbReference type="EMBL" id="LT549951">
    <property type="protein sequence ID" value="SAL94811.1"/>
    <property type="molecule type" value="Genomic_DNA"/>
</dbReference>
<accession>A0A168KK62</accession>
<protein>
    <submittedName>
        <fullName evidence="2">Uncharacterized protein</fullName>
    </submittedName>
</protein>
<sequence>MHMTLDPESMVTGHGDPESKIISHGAKTQAWRKRRGVKCPFSGFWFALQNFFLANDPTGKVIGPLNDVP</sequence>
<dbReference type="InParanoid" id="A0A168KK62"/>
<gene>
    <name evidence="2" type="primary">ABSGL_00098.1 scaffold 185</name>
</gene>
<name>A0A168KK62_ABSGL</name>
<feature type="region of interest" description="Disordered" evidence="1">
    <location>
        <begin position="1"/>
        <end position="27"/>
    </location>
</feature>
<dbReference type="Proteomes" id="UP000078561">
    <property type="component" value="Unassembled WGS sequence"/>
</dbReference>
<organism evidence="2">
    <name type="scientific">Absidia glauca</name>
    <name type="common">Pin mould</name>
    <dbReference type="NCBI Taxonomy" id="4829"/>
    <lineage>
        <taxon>Eukaryota</taxon>
        <taxon>Fungi</taxon>
        <taxon>Fungi incertae sedis</taxon>
        <taxon>Mucoromycota</taxon>
        <taxon>Mucoromycotina</taxon>
        <taxon>Mucoromycetes</taxon>
        <taxon>Mucorales</taxon>
        <taxon>Cunninghamellaceae</taxon>
        <taxon>Absidia</taxon>
    </lineage>
</organism>
<reference evidence="2" key="1">
    <citation type="submission" date="2016-04" db="EMBL/GenBank/DDBJ databases">
        <authorList>
            <person name="Evans L.H."/>
            <person name="Alamgir A."/>
            <person name="Owens N."/>
            <person name="Weber N.D."/>
            <person name="Virtaneva K."/>
            <person name="Barbian K."/>
            <person name="Babar A."/>
            <person name="Rosenke K."/>
        </authorList>
    </citation>
    <scope>NUCLEOTIDE SEQUENCE [LARGE SCALE GENOMIC DNA]</scope>
    <source>
        <strain evidence="2">CBS 101.48</strain>
    </source>
</reference>
<keyword evidence="3" id="KW-1185">Reference proteome</keyword>
<evidence type="ECO:0000256" key="1">
    <source>
        <dbReference type="SAM" id="MobiDB-lite"/>
    </source>
</evidence>